<evidence type="ECO:0000259" key="6">
    <source>
        <dbReference type="PROSITE" id="PS50059"/>
    </source>
</evidence>
<keyword evidence="3 5" id="KW-0697">Rotamase</keyword>
<feature type="domain" description="PPIase FKBP-type" evidence="6">
    <location>
        <begin position="20"/>
        <end position="108"/>
    </location>
</feature>
<dbReference type="OrthoDB" id="1902587at2759"/>
<dbReference type="SUPFAM" id="SSF54534">
    <property type="entry name" value="FKBP-like"/>
    <property type="match status" value="1"/>
</dbReference>
<dbReference type="InterPro" id="IPR046357">
    <property type="entry name" value="PPIase_dom_sf"/>
</dbReference>
<dbReference type="PROSITE" id="PS50059">
    <property type="entry name" value="FKBP_PPIASE"/>
    <property type="match status" value="1"/>
</dbReference>
<evidence type="ECO:0000256" key="2">
    <source>
        <dbReference type="ARBA" id="ARBA00013194"/>
    </source>
</evidence>
<evidence type="ECO:0000256" key="4">
    <source>
        <dbReference type="ARBA" id="ARBA00023235"/>
    </source>
</evidence>
<evidence type="ECO:0000313" key="8">
    <source>
        <dbReference type="Proteomes" id="UP000039865"/>
    </source>
</evidence>
<dbReference type="AlphaFoldDB" id="A0A078B956"/>
<name>A0A078B956_STYLE</name>
<dbReference type="OMA" id="SIKRGFP"/>
<dbReference type="EC" id="5.2.1.8" evidence="2 5"/>
<accession>A0A078B956</accession>
<reference evidence="7 8" key="1">
    <citation type="submission" date="2014-06" db="EMBL/GenBank/DDBJ databases">
        <authorList>
            <person name="Swart Estienne"/>
        </authorList>
    </citation>
    <scope>NUCLEOTIDE SEQUENCE [LARGE SCALE GENOMIC DNA]</scope>
    <source>
        <strain evidence="7 8">130c</strain>
    </source>
</reference>
<protein>
    <recommendedName>
        <fullName evidence="2 5">peptidylprolyl isomerase</fullName>
        <ecNumber evidence="2 5">5.2.1.8</ecNumber>
    </recommendedName>
</protein>
<evidence type="ECO:0000256" key="1">
    <source>
        <dbReference type="ARBA" id="ARBA00000971"/>
    </source>
</evidence>
<dbReference type="FunFam" id="3.10.50.40:FF:000025">
    <property type="entry name" value="Peptidylprolyl isomerase"/>
    <property type="match status" value="1"/>
</dbReference>
<dbReference type="PANTHER" id="PTHR43811:SF19">
    <property type="entry name" value="39 KDA FK506-BINDING NUCLEAR PROTEIN"/>
    <property type="match status" value="1"/>
</dbReference>
<dbReference type="InParanoid" id="A0A078B956"/>
<comment type="catalytic activity">
    <reaction evidence="1 5">
        <text>[protein]-peptidylproline (omega=180) = [protein]-peptidylproline (omega=0)</text>
        <dbReference type="Rhea" id="RHEA:16237"/>
        <dbReference type="Rhea" id="RHEA-COMP:10747"/>
        <dbReference type="Rhea" id="RHEA-COMP:10748"/>
        <dbReference type="ChEBI" id="CHEBI:83833"/>
        <dbReference type="ChEBI" id="CHEBI:83834"/>
        <dbReference type="EC" id="5.2.1.8"/>
    </reaction>
</comment>
<organism evidence="7 8">
    <name type="scientific">Stylonychia lemnae</name>
    <name type="common">Ciliate</name>
    <dbReference type="NCBI Taxonomy" id="5949"/>
    <lineage>
        <taxon>Eukaryota</taxon>
        <taxon>Sar</taxon>
        <taxon>Alveolata</taxon>
        <taxon>Ciliophora</taxon>
        <taxon>Intramacronucleata</taxon>
        <taxon>Spirotrichea</taxon>
        <taxon>Stichotrichia</taxon>
        <taxon>Sporadotrichida</taxon>
        <taxon>Oxytrichidae</taxon>
        <taxon>Stylonychinae</taxon>
        <taxon>Stylonychia</taxon>
    </lineage>
</organism>
<dbReference type="Pfam" id="PF00254">
    <property type="entry name" value="FKBP_C"/>
    <property type="match status" value="1"/>
</dbReference>
<keyword evidence="8" id="KW-1185">Reference proteome</keyword>
<dbReference type="Gene3D" id="3.10.50.40">
    <property type="match status" value="1"/>
</dbReference>
<gene>
    <name evidence="7" type="primary">Contig16094.g17157</name>
    <name evidence="7" type="ORF">STYLEM_19918</name>
</gene>
<evidence type="ECO:0000313" key="7">
    <source>
        <dbReference type="EMBL" id="CDW90771.1"/>
    </source>
</evidence>
<dbReference type="GO" id="GO:0003755">
    <property type="term" value="F:peptidyl-prolyl cis-trans isomerase activity"/>
    <property type="evidence" value="ECO:0007669"/>
    <property type="project" value="UniProtKB-KW"/>
</dbReference>
<dbReference type="EMBL" id="CCKQ01018790">
    <property type="protein sequence ID" value="CDW90771.1"/>
    <property type="molecule type" value="Genomic_DNA"/>
</dbReference>
<evidence type="ECO:0000256" key="5">
    <source>
        <dbReference type="PROSITE-ProRule" id="PRU00277"/>
    </source>
</evidence>
<dbReference type="PANTHER" id="PTHR43811">
    <property type="entry name" value="FKBP-TYPE PEPTIDYL-PROLYL CIS-TRANS ISOMERASE FKPA"/>
    <property type="match status" value="1"/>
</dbReference>
<dbReference type="Proteomes" id="UP000039865">
    <property type="component" value="Unassembled WGS sequence"/>
</dbReference>
<dbReference type="InterPro" id="IPR001179">
    <property type="entry name" value="PPIase_FKBP_dom"/>
</dbReference>
<proteinExistence type="predicted"/>
<sequence length="109" mass="11589">MSQFTVEKLNEGTGPVCPKGATVFVHYTGKLTNGTVFDSSIPRGEPLEFVVGEGQVIRGWDEGICQLQKGQKAVLTCPPNYAYGASGIGGVIPPNATLIFDVELIDFTV</sequence>
<keyword evidence="4 5" id="KW-0413">Isomerase</keyword>
<evidence type="ECO:0000256" key="3">
    <source>
        <dbReference type="ARBA" id="ARBA00023110"/>
    </source>
</evidence>